<evidence type="ECO:0000313" key="2">
    <source>
        <dbReference type="EMBL" id="KGG07492.1"/>
    </source>
</evidence>
<sequence>MIIYSLVLLQEVSVIFFFNAIFLEGFSFGGRYGLQKKIFE</sequence>
<accession>A0A0A2B2X4</accession>
<name>A0A0A2B2X4_PROMR</name>
<gene>
    <name evidence="2" type="ORF">EV01_1107</name>
</gene>
<protein>
    <submittedName>
        <fullName evidence="2">Uncharacterized protein</fullName>
    </submittedName>
</protein>
<comment type="caution">
    <text evidence="2">The sequence shown here is derived from an EMBL/GenBank/DDBJ whole genome shotgun (WGS) entry which is preliminary data.</text>
</comment>
<dbReference type="EMBL" id="JNAR01000015">
    <property type="protein sequence ID" value="KGG07492.1"/>
    <property type="molecule type" value="Genomic_DNA"/>
</dbReference>
<reference evidence="3" key="1">
    <citation type="journal article" date="2014" name="Sci. Data">
        <title>Genomes of diverse isolates of the marine cyanobacterium Prochlorococcus.</title>
        <authorList>
            <person name="Biller S."/>
            <person name="Berube P."/>
            <person name="Thompson J."/>
            <person name="Kelly L."/>
            <person name="Roggensack S."/>
            <person name="Awad L."/>
            <person name="Roache-Johnson K."/>
            <person name="Ding H."/>
            <person name="Giovannoni S.J."/>
            <person name="Moore L.R."/>
            <person name="Chisholm S.W."/>
        </authorList>
    </citation>
    <scope>NUCLEOTIDE SEQUENCE [LARGE SCALE GENOMIC DNA]</scope>
</reference>
<dbReference type="AlphaFoldDB" id="A0A0A2B2X4"/>
<evidence type="ECO:0000256" key="1">
    <source>
        <dbReference type="SAM" id="Phobius"/>
    </source>
</evidence>
<keyword evidence="1" id="KW-0472">Membrane</keyword>
<feature type="transmembrane region" description="Helical" evidence="1">
    <location>
        <begin position="12"/>
        <end position="34"/>
    </location>
</feature>
<proteinExistence type="predicted"/>
<keyword evidence="1" id="KW-0812">Transmembrane</keyword>
<keyword evidence="1" id="KW-1133">Transmembrane helix</keyword>
<organism evidence="2 3">
    <name type="scientific">Prochlorococcus marinus str. MIT 9401</name>
    <dbReference type="NCBI Taxonomy" id="167551"/>
    <lineage>
        <taxon>Bacteria</taxon>
        <taxon>Bacillati</taxon>
        <taxon>Cyanobacteriota</taxon>
        <taxon>Cyanophyceae</taxon>
        <taxon>Synechococcales</taxon>
        <taxon>Prochlorococcaceae</taxon>
        <taxon>Prochlorococcus</taxon>
    </lineage>
</organism>
<dbReference type="Proteomes" id="UP000030481">
    <property type="component" value="Unassembled WGS sequence"/>
</dbReference>
<evidence type="ECO:0000313" key="3">
    <source>
        <dbReference type="Proteomes" id="UP000030481"/>
    </source>
</evidence>